<dbReference type="GO" id="GO:0016020">
    <property type="term" value="C:membrane"/>
    <property type="evidence" value="ECO:0007669"/>
    <property type="project" value="UniProtKB-SubCell"/>
</dbReference>
<evidence type="ECO:0000313" key="8">
    <source>
        <dbReference type="EMBL" id="QYS99610.1"/>
    </source>
</evidence>
<evidence type="ECO:0000256" key="5">
    <source>
        <dbReference type="ARBA" id="ARBA00023136"/>
    </source>
</evidence>
<dbReference type="EMBL" id="CP075866">
    <property type="protein sequence ID" value="QYS99610.1"/>
    <property type="molecule type" value="Genomic_DNA"/>
</dbReference>
<dbReference type="Proteomes" id="UP000826661">
    <property type="component" value="Chromosome III"/>
</dbReference>
<evidence type="ECO:0000256" key="2">
    <source>
        <dbReference type="ARBA" id="ARBA00022448"/>
    </source>
</evidence>
<feature type="transmembrane region" description="Helical" evidence="7">
    <location>
        <begin position="146"/>
        <end position="165"/>
    </location>
</feature>
<gene>
    <name evidence="8" type="ORF">H0G86_006731</name>
</gene>
<comment type="subcellular location">
    <subcellularLocation>
        <location evidence="1">Membrane</location>
        <topology evidence="1">Multi-pass membrane protein</topology>
    </subcellularLocation>
</comment>
<feature type="transmembrane region" description="Helical" evidence="7">
    <location>
        <begin position="116"/>
        <end position="134"/>
    </location>
</feature>
<feature type="transmembrane region" description="Helical" evidence="7">
    <location>
        <begin position="177"/>
        <end position="196"/>
    </location>
</feature>
<evidence type="ECO:0000256" key="7">
    <source>
        <dbReference type="SAM" id="Phobius"/>
    </source>
</evidence>
<feature type="transmembrane region" description="Helical" evidence="7">
    <location>
        <begin position="45"/>
        <end position="62"/>
    </location>
</feature>
<feature type="transmembrane region" description="Helical" evidence="7">
    <location>
        <begin position="434"/>
        <end position="455"/>
    </location>
</feature>
<dbReference type="PANTHER" id="PTHR43791:SF103">
    <property type="entry name" value="MAJOR FACILITATOR SUPERFAMILY (MFS) PROFILE DOMAIN-CONTAINING PROTEIN-RELATED"/>
    <property type="match status" value="1"/>
</dbReference>
<feature type="transmembrane region" description="Helical" evidence="7">
    <location>
        <begin position="402"/>
        <end position="422"/>
    </location>
</feature>
<evidence type="ECO:0000256" key="4">
    <source>
        <dbReference type="ARBA" id="ARBA00022989"/>
    </source>
</evidence>
<feature type="transmembrane region" description="Helical" evidence="7">
    <location>
        <begin position="368"/>
        <end position="390"/>
    </location>
</feature>
<keyword evidence="3 7" id="KW-0812">Transmembrane</keyword>
<dbReference type="SUPFAM" id="SSF103473">
    <property type="entry name" value="MFS general substrate transporter"/>
    <property type="match status" value="1"/>
</dbReference>
<accession>A0A8G0LHA0</accession>
<feature type="transmembrane region" description="Helical" evidence="7">
    <location>
        <begin position="208"/>
        <end position="228"/>
    </location>
</feature>
<comment type="similarity">
    <text evidence="6">Belongs to the major facilitator superfamily. Allantoate permease family.</text>
</comment>
<dbReference type="GO" id="GO:0022857">
    <property type="term" value="F:transmembrane transporter activity"/>
    <property type="evidence" value="ECO:0007669"/>
    <property type="project" value="InterPro"/>
</dbReference>
<protein>
    <submittedName>
        <fullName evidence="8">MFS domain-containing protein</fullName>
    </submittedName>
</protein>
<feature type="transmembrane region" description="Helical" evidence="7">
    <location>
        <begin position="276"/>
        <end position="306"/>
    </location>
</feature>
<keyword evidence="9" id="KW-1185">Reference proteome</keyword>
<dbReference type="AlphaFoldDB" id="A0A8G0LHA0"/>
<keyword evidence="4 7" id="KW-1133">Transmembrane helix</keyword>
<keyword evidence="2" id="KW-0813">Transport</keyword>
<dbReference type="InterPro" id="IPR011701">
    <property type="entry name" value="MFS"/>
</dbReference>
<feature type="transmembrane region" description="Helical" evidence="7">
    <location>
        <begin position="312"/>
        <end position="332"/>
    </location>
</feature>
<evidence type="ECO:0000256" key="1">
    <source>
        <dbReference type="ARBA" id="ARBA00004141"/>
    </source>
</evidence>
<dbReference type="InterPro" id="IPR036259">
    <property type="entry name" value="MFS_trans_sf"/>
</dbReference>
<reference evidence="8 9" key="1">
    <citation type="journal article" date="2021" name="BMC Genomics">
        <title>Telomere-to-telomere genome assembly of asparaginase-producing Trichoderma simmonsii.</title>
        <authorList>
            <person name="Chung D."/>
            <person name="Kwon Y.M."/>
            <person name="Yang Y."/>
        </authorList>
    </citation>
    <scope>NUCLEOTIDE SEQUENCE [LARGE SCALE GENOMIC DNA]</scope>
    <source>
        <strain evidence="8 9">GH-Sj1</strain>
    </source>
</reference>
<dbReference type="Gene3D" id="1.20.1250.20">
    <property type="entry name" value="MFS general substrate transporter like domains"/>
    <property type="match status" value="1"/>
</dbReference>
<organism evidence="8 9">
    <name type="scientific">Trichoderma simmonsii</name>
    <dbReference type="NCBI Taxonomy" id="1491479"/>
    <lineage>
        <taxon>Eukaryota</taxon>
        <taxon>Fungi</taxon>
        <taxon>Dikarya</taxon>
        <taxon>Ascomycota</taxon>
        <taxon>Pezizomycotina</taxon>
        <taxon>Sordariomycetes</taxon>
        <taxon>Hypocreomycetidae</taxon>
        <taxon>Hypocreales</taxon>
        <taxon>Hypocreaceae</taxon>
        <taxon>Trichoderma</taxon>
    </lineage>
</organism>
<evidence type="ECO:0000256" key="6">
    <source>
        <dbReference type="ARBA" id="ARBA00037968"/>
    </source>
</evidence>
<feature type="transmembrane region" description="Helical" evidence="7">
    <location>
        <begin position="85"/>
        <end position="109"/>
    </location>
</feature>
<dbReference type="FunFam" id="1.20.1250.20:FF:000064">
    <property type="entry name" value="MFS allantoate transporter"/>
    <property type="match status" value="1"/>
</dbReference>
<proteinExistence type="inferred from homology"/>
<dbReference type="PANTHER" id="PTHR43791">
    <property type="entry name" value="PERMEASE-RELATED"/>
    <property type="match status" value="1"/>
</dbReference>
<evidence type="ECO:0000313" key="9">
    <source>
        <dbReference type="Proteomes" id="UP000826661"/>
    </source>
</evidence>
<dbReference type="Pfam" id="PF07690">
    <property type="entry name" value="MFS_1"/>
    <property type="match status" value="1"/>
</dbReference>
<feature type="transmembrane region" description="Helical" evidence="7">
    <location>
        <begin position="344"/>
        <end position="362"/>
    </location>
</feature>
<keyword evidence="5 7" id="KW-0472">Membrane</keyword>
<evidence type="ECO:0000256" key="3">
    <source>
        <dbReference type="ARBA" id="ARBA00022692"/>
    </source>
</evidence>
<sequence length="499" mass="55600">MEKTFDNKEASIQDAEMDLSLQQSLRFGNLDNISKDEDKSTRQRLDLVLMPLLGFCYMLQFLDKMTLSYSSLLGLIKDTKLVGSEYAWCASIFYFGYLFWSFPASYLMVRIPIGKYLAASVFFWGAVLMCHAVTKNFAGLMVTRFLLGVTEASVAPGFSLLMGMFYSRKEQPFRHGLWFAGNSAANIIGGVLAYAIGTTESALDPWRLLFIIFGAITVFWSVLMLLLLPDSASKAKFLSPRQKEVAVARVADNNTGIRSNKFKWSQVFEAFRDPQALLLFCWSLSVNLPNGGLTAFGSLVIAGFGYKGLDALLLQMPGGATQLVAVLLACYLPSRFQNIRIITMFFLNLISLIGMVMIYAIPAEHKHARLGGYCLCTVFAANIPLSLSLVSSNIGGFTKKTTVNAMLFIAYCVGNIISPQFYKTNEAPSYPTGIRSSLTGFALGAFFLVALRVYLPWINCRRERASAEASTQEMSATDIIEEHLSNRTDWQRPDFRYVY</sequence>
<name>A0A8G0LHA0_9HYPO</name>